<name>A0A2A2M7R0_9GAMM</name>
<evidence type="ECO:0000313" key="3">
    <source>
        <dbReference type="EMBL" id="PAV94749.1"/>
    </source>
</evidence>
<dbReference type="InterPro" id="IPR045304">
    <property type="entry name" value="LbH_SAT"/>
</dbReference>
<dbReference type="GO" id="GO:0016746">
    <property type="term" value="F:acyltransferase activity"/>
    <property type="evidence" value="ECO:0007669"/>
    <property type="project" value="UniProtKB-KW"/>
</dbReference>
<dbReference type="RefSeq" id="WP_039186884.1">
    <property type="nucleotide sequence ID" value="NZ_CAUFSP010000001.1"/>
</dbReference>
<evidence type="ECO:0000313" key="4">
    <source>
        <dbReference type="Proteomes" id="UP000218796"/>
    </source>
</evidence>
<keyword evidence="4" id="KW-1185">Reference proteome</keyword>
<reference evidence="3 4" key="1">
    <citation type="submission" date="2017-08" db="EMBL/GenBank/DDBJ databases">
        <title>Draft Genome Sequence of Hafnia alvei CITHA-6 Isolated from Raw Bovine Milk.</title>
        <authorList>
            <person name="Culligan E.P."/>
            <person name="Mcsweeney A."/>
            <person name="O'Doherty C."/>
            <person name="Gleeson E."/>
            <person name="O'Riordan D."/>
            <person name="Sleator R.D."/>
        </authorList>
    </citation>
    <scope>NUCLEOTIDE SEQUENCE [LARGE SCALE GENOMIC DNA]</scope>
    <source>
        <strain evidence="3 4">CITHA-6</strain>
    </source>
</reference>
<dbReference type="SUPFAM" id="SSF51161">
    <property type="entry name" value="Trimeric LpxA-like enzymes"/>
    <property type="match status" value="1"/>
</dbReference>
<evidence type="ECO:0000256" key="1">
    <source>
        <dbReference type="ARBA" id="ARBA00022679"/>
    </source>
</evidence>
<proteinExistence type="predicted"/>
<dbReference type="Gene3D" id="2.160.10.10">
    <property type="entry name" value="Hexapeptide repeat proteins"/>
    <property type="match status" value="1"/>
</dbReference>
<dbReference type="PANTHER" id="PTHR42811">
    <property type="entry name" value="SERINE ACETYLTRANSFERASE"/>
    <property type="match status" value="1"/>
</dbReference>
<comment type="caution">
    <text evidence="3">The sequence shown here is derived from an EMBL/GenBank/DDBJ whole genome shotgun (WGS) entry which is preliminary data.</text>
</comment>
<dbReference type="AlphaFoldDB" id="A0A2A2M7R0"/>
<dbReference type="EMBL" id="NQMS01000011">
    <property type="protein sequence ID" value="PAV94749.1"/>
    <property type="molecule type" value="Genomic_DNA"/>
</dbReference>
<sequence>MKLFFVFLYLISNINSDLRKSWETEILKGKYKFSWLRLFKEYRKSKKSTNMNAIFWFWWRLANAMYLSGNRNYKKVAKRINRELISNFNVDIMLGAIIGDNPWINHFSNVVITNFAVIGNNASIKQGVTIGVKNINGSHYSINIGNNVDIGANACIISDVIKIGNNVTIGAQALVLSDIPDNSIYINKITPVLLQKKL</sequence>
<gene>
    <name evidence="3" type="ORF">CJD50_19850</name>
</gene>
<dbReference type="OrthoDB" id="7058950at2"/>
<accession>A0A2A2M7R0</accession>
<dbReference type="Proteomes" id="UP000218796">
    <property type="component" value="Unassembled WGS sequence"/>
</dbReference>
<keyword evidence="1 3" id="KW-0808">Transferase</keyword>
<organism evidence="3 4">
    <name type="scientific">Hafnia paralvei</name>
    <dbReference type="NCBI Taxonomy" id="546367"/>
    <lineage>
        <taxon>Bacteria</taxon>
        <taxon>Pseudomonadati</taxon>
        <taxon>Pseudomonadota</taxon>
        <taxon>Gammaproteobacteria</taxon>
        <taxon>Enterobacterales</taxon>
        <taxon>Hafniaceae</taxon>
        <taxon>Hafnia</taxon>
    </lineage>
</organism>
<protein>
    <submittedName>
        <fullName evidence="3">Serine acetyltransferase</fullName>
    </submittedName>
</protein>
<evidence type="ECO:0000256" key="2">
    <source>
        <dbReference type="ARBA" id="ARBA00023315"/>
    </source>
</evidence>
<dbReference type="CDD" id="cd03354">
    <property type="entry name" value="LbH_SAT"/>
    <property type="match status" value="1"/>
</dbReference>
<keyword evidence="2" id="KW-0012">Acyltransferase</keyword>
<dbReference type="InterPro" id="IPR011004">
    <property type="entry name" value="Trimer_LpxA-like_sf"/>
</dbReference>